<dbReference type="EMBL" id="ANFO01000015">
    <property type="protein sequence ID" value="KGQ13886.1"/>
    <property type="molecule type" value="Genomic_DNA"/>
</dbReference>
<dbReference type="NCBIfam" id="NF011693">
    <property type="entry name" value="PRK15113.1"/>
    <property type="match status" value="1"/>
</dbReference>
<organism evidence="3 4">
    <name type="scientific">Beauveria bassiana D1-5</name>
    <dbReference type="NCBI Taxonomy" id="1245745"/>
    <lineage>
        <taxon>Eukaryota</taxon>
        <taxon>Fungi</taxon>
        <taxon>Dikarya</taxon>
        <taxon>Ascomycota</taxon>
        <taxon>Pezizomycotina</taxon>
        <taxon>Sordariomycetes</taxon>
        <taxon>Hypocreomycetidae</taxon>
        <taxon>Hypocreales</taxon>
        <taxon>Cordycipitaceae</taxon>
        <taxon>Beauveria</taxon>
    </lineage>
</organism>
<evidence type="ECO:0000256" key="1">
    <source>
        <dbReference type="ARBA" id="ARBA00007409"/>
    </source>
</evidence>
<dbReference type="SUPFAM" id="SSF47616">
    <property type="entry name" value="GST C-terminal domain-like"/>
    <property type="match status" value="1"/>
</dbReference>
<evidence type="ECO:0000313" key="4">
    <source>
        <dbReference type="Proteomes" id="UP000030106"/>
    </source>
</evidence>
<dbReference type="GO" id="GO:0006749">
    <property type="term" value="P:glutathione metabolic process"/>
    <property type="evidence" value="ECO:0007669"/>
    <property type="project" value="TreeGrafter"/>
</dbReference>
<dbReference type="InterPro" id="IPR034338">
    <property type="entry name" value="GST_4_C"/>
</dbReference>
<dbReference type="Proteomes" id="UP000030106">
    <property type="component" value="Unassembled WGS sequence"/>
</dbReference>
<sequence length="215" mass="24045">MMSQPAITLWTDSHCFSPYALSVFVALKEKGLAFSLQTVDLASGQNLKPGWKGFELTRRVPVLAVGDFALSESSAIDEYLEERFAPPTWERIYPHDIEKRARARQVQAWLRSDLMPIREERSTAVVFAGEKKPALSPAGQQAAEKLIATAGRLLPEGQQNLFGEWSIADTDLALMLNRLILNGDEVPERLKEYASFQWQRASVQLWLAQSAKNAG</sequence>
<dbReference type="InterPro" id="IPR036249">
    <property type="entry name" value="Thioredoxin-like_sf"/>
</dbReference>
<dbReference type="SUPFAM" id="SSF52833">
    <property type="entry name" value="Thioredoxin-like"/>
    <property type="match status" value="1"/>
</dbReference>
<dbReference type="PANTHER" id="PTHR42673">
    <property type="entry name" value="MALEYLACETOACETATE ISOMERASE"/>
    <property type="match status" value="1"/>
</dbReference>
<dbReference type="CDD" id="cd03195">
    <property type="entry name" value="GST_C_4"/>
    <property type="match status" value="1"/>
</dbReference>
<dbReference type="PANTHER" id="PTHR42673:SF21">
    <property type="entry name" value="GLUTATHIONE S-TRANSFERASE YFCF"/>
    <property type="match status" value="1"/>
</dbReference>
<dbReference type="SFLD" id="SFLDS00019">
    <property type="entry name" value="Glutathione_Transferase_(cytos"/>
    <property type="match status" value="1"/>
</dbReference>
<protein>
    <submittedName>
        <fullName evidence="3">Putative GST-like protein yfcF</fullName>
    </submittedName>
</protein>
<gene>
    <name evidence="3" type="ORF">BBAD15_g168</name>
</gene>
<dbReference type="PROSITE" id="PS50404">
    <property type="entry name" value="GST_NTER"/>
    <property type="match status" value="1"/>
</dbReference>
<reference evidence="3 4" key="1">
    <citation type="submission" date="2012-10" db="EMBL/GenBank/DDBJ databases">
        <title>Genome sequencing and analysis of entomopathogenic fungi Beauveria bassiana D1-5.</title>
        <authorList>
            <person name="Li Q."/>
            <person name="Wang L."/>
            <person name="Zhang Z."/>
            <person name="Wang Q."/>
            <person name="Ren J."/>
            <person name="Wang M."/>
            <person name="Xu W."/>
            <person name="Wang J."/>
            <person name="Lu Y."/>
            <person name="Du Q."/>
            <person name="Sun Z."/>
        </authorList>
    </citation>
    <scope>NUCLEOTIDE SEQUENCE [LARGE SCALE GENOMIC DNA]</scope>
    <source>
        <strain evidence="3 4">D1-5</strain>
    </source>
</reference>
<proteinExistence type="inferred from homology"/>
<dbReference type="InterPro" id="IPR040079">
    <property type="entry name" value="Glutathione_S-Trfase"/>
</dbReference>
<evidence type="ECO:0000313" key="3">
    <source>
        <dbReference type="EMBL" id="KGQ13886.1"/>
    </source>
</evidence>
<comment type="similarity">
    <text evidence="1">Belongs to the GST superfamily.</text>
</comment>
<dbReference type="STRING" id="1245745.A0A0A2W139"/>
<accession>A0A0A2W139</accession>
<dbReference type="InterPro" id="IPR004045">
    <property type="entry name" value="Glutathione_S-Trfase_N"/>
</dbReference>
<dbReference type="GO" id="GO:0004364">
    <property type="term" value="F:glutathione transferase activity"/>
    <property type="evidence" value="ECO:0007669"/>
    <property type="project" value="TreeGrafter"/>
</dbReference>
<evidence type="ECO:0000259" key="2">
    <source>
        <dbReference type="PROSITE" id="PS50404"/>
    </source>
</evidence>
<dbReference type="Pfam" id="PF14834">
    <property type="entry name" value="GST_C_4"/>
    <property type="match status" value="1"/>
</dbReference>
<dbReference type="AlphaFoldDB" id="A0A0A2W139"/>
<name>A0A0A2W139_BEABA</name>
<dbReference type="SFLD" id="SFLDG00358">
    <property type="entry name" value="Main_(cytGST)"/>
    <property type="match status" value="1"/>
</dbReference>
<dbReference type="GO" id="GO:0006559">
    <property type="term" value="P:L-phenylalanine catabolic process"/>
    <property type="evidence" value="ECO:0007669"/>
    <property type="project" value="TreeGrafter"/>
</dbReference>
<comment type="caution">
    <text evidence="3">The sequence shown here is derived from an EMBL/GenBank/DDBJ whole genome shotgun (WGS) entry which is preliminary data.</text>
</comment>
<dbReference type="InterPro" id="IPR036282">
    <property type="entry name" value="Glutathione-S-Trfase_C_sf"/>
</dbReference>
<dbReference type="HOGENOM" id="CLU_011226_17_0_1"/>
<dbReference type="Pfam" id="PF13409">
    <property type="entry name" value="GST_N_2"/>
    <property type="match status" value="1"/>
</dbReference>
<dbReference type="CDD" id="cd00570">
    <property type="entry name" value="GST_N_family"/>
    <property type="match status" value="1"/>
</dbReference>
<feature type="domain" description="GST N-terminal" evidence="2">
    <location>
        <begin position="7"/>
        <end position="88"/>
    </location>
</feature>
<dbReference type="Gene3D" id="3.40.30.10">
    <property type="entry name" value="Glutaredoxin"/>
    <property type="match status" value="1"/>
</dbReference>
<dbReference type="Gene3D" id="1.20.1050.10">
    <property type="match status" value="1"/>
</dbReference>
<dbReference type="GO" id="GO:0016034">
    <property type="term" value="F:maleylacetoacetate isomerase activity"/>
    <property type="evidence" value="ECO:0007669"/>
    <property type="project" value="TreeGrafter"/>
</dbReference>